<reference evidence="4" key="1">
    <citation type="journal article" date="2021" name="Evol. Appl.">
        <title>The genome of the Pyrenean desman and the effects of bottlenecks and inbreeding on the genomic landscape of an endangered species.</title>
        <authorList>
            <person name="Escoda L."/>
            <person name="Castresana J."/>
        </authorList>
    </citation>
    <scope>NUCLEOTIDE SEQUENCE</scope>
    <source>
        <strain evidence="4">IBE-C5619</strain>
    </source>
</reference>
<feature type="compositionally biased region" description="Low complexity" evidence="3">
    <location>
        <begin position="366"/>
        <end position="377"/>
    </location>
</feature>
<evidence type="ECO:0000256" key="3">
    <source>
        <dbReference type="SAM" id="MobiDB-lite"/>
    </source>
</evidence>
<keyword evidence="2" id="KW-0732">Signal</keyword>
<dbReference type="InterPro" id="IPR020350">
    <property type="entry name" value="Chemokine-like_TAFA"/>
</dbReference>
<feature type="compositionally biased region" description="Pro residues" evidence="3">
    <location>
        <begin position="48"/>
        <end position="79"/>
    </location>
</feature>
<dbReference type="OrthoDB" id="8957936at2759"/>
<dbReference type="GO" id="GO:0048018">
    <property type="term" value="F:receptor ligand activity"/>
    <property type="evidence" value="ECO:0007669"/>
    <property type="project" value="TreeGrafter"/>
</dbReference>
<feature type="region of interest" description="Disordered" evidence="3">
    <location>
        <begin position="1"/>
        <end position="189"/>
    </location>
</feature>
<dbReference type="EMBL" id="JAGFMF010011642">
    <property type="protein sequence ID" value="KAG8517976.1"/>
    <property type="molecule type" value="Genomic_DNA"/>
</dbReference>
<feature type="compositionally biased region" description="Polar residues" evidence="3">
    <location>
        <begin position="145"/>
        <end position="157"/>
    </location>
</feature>
<evidence type="ECO:0000256" key="2">
    <source>
        <dbReference type="ARBA" id="ARBA00022729"/>
    </source>
</evidence>
<dbReference type="GO" id="GO:0001664">
    <property type="term" value="F:G protein-coupled receptor binding"/>
    <property type="evidence" value="ECO:0007669"/>
    <property type="project" value="TreeGrafter"/>
</dbReference>
<feature type="compositionally biased region" description="Pro residues" evidence="3">
    <location>
        <begin position="87"/>
        <end position="102"/>
    </location>
</feature>
<organism evidence="4 5">
    <name type="scientific">Galemys pyrenaicus</name>
    <name type="common">Iberian desman</name>
    <name type="synonym">Pyrenean desman</name>
    <dbReference type="NCBI Taxonomy" id="202257"/>
    <lineage>
        <taxon>Eukaryota</taxon>
        <taxon>Metazoa</taxon>
        <taxon>Chordata</taxon>
        <taxon>Craniata</taxon>
        <taxon>Vertebrata</taxon>
        <taxon>Euteleostomi</taxon>
        <taxon>Mammalia</taxon>
        <taxon>Eutheria</taxon>
        <taxon>Laurasiatheria</taxon>
        <taxon>Eulipotyphla</taxon>
        <taxon>Talpidae</taxon>
        <taxon>Galemys</taxon>
    </lineage>
</organism>
<protein>
    <submittedName>
        <fullName evidence="4">Chemokine-like protein TAFA-5</fullName>
    </submittedName>
</protein>
<dbReference type="Pfam" id="PF12020">
    <property type="entry name" value="TAFA"/>
    <property type="match status" value="1"/>
</dbReference>
<dbReference type="PANTHER" id="PTHR31878:SF0">
    <property type="entry name" value="CHEMOKINE-LIKE PROTEIN TAFA-5"/>
    <property type="match status" value="1"/>
</dbReference>
<sequence length="466" mass="48082">MVFYPLPPGAPQTGPPGPSQDPPHPLPGPPPKIPQDPRSLPRSLPGSPTSPPGPPRSPPRTPSQRPPGPLPGPPRPLLGPPDTSQAPPDPLPGLPGPLPGPPDTSQAPLDPLPGPLPGPPRTAGPHRLRLPERPLPAACLVSLGPDSSSGAQGSLGTEQAAGCASPAQPHAARPGSLQPSSAAAGEDVASRHERPLCLGWAQSWPQQEVAAEWAGLRGQRRGEHCSLQRPRQVASGMGLLRPSRRPRPPAADTASLPPRPWGPQTGPSREVSPPQGQATTPVLGLGHWPAGRWLEGQARWAALPLQACGAFRRPDRCPFSAARIIKTKQWCDMLPCLEGEGCDLLINRSGWTCTQPGGRIKTTTVRAPQAPRCRAAPGTRCPRQPRRGSQPLGPQLLAAAGVQPLGEAVPAGAQRLPREGGSDGASSQHAVCPVGPAGLAQPGVASPSLAGVSACGPRRVSVPLRA</sequence>
<feature type="region of interest" description="Disordered" evidence="3">
    <location>
        <begin position="413"/>
        <end position="455"/>
    </location>
</feature>
<keyword evidence="5" id="KW-1185">Reference proteome</keyword>
<accession>A0A8J6AAM8</accession>
<feature type="compositionally biased region" description="Low complexity" evidence="3">
    <location>
        <begin position="36"/>
        <end position="47"/>
    </location>
</feature>
<feature type="compositionally biased region" description="Pro residues" evidence="3">
    <location>
        <begin position="110"/>
        <end position="122"/>
    </location>
</feature>
<dbReference type="GO" id="GO:0005615">
    <property type="term" value="C:extracellular space"/>
    <property type="evidence" value="ECO:0007669"/>
    <property type="project" value="TreeGrafter"/>
</dbReference>
<dbReference type="GO" id="GO:0007186">
    <property type="term" value="P:G protein-coupled receptor signaling pathway"/>
    <property type="evidence" value="ECO:0007669"/>
    <property type="project" value="TreeGrafter"/>
</dbReference>
<proteinExistence type="inferred from homology"/>
<name>A0A8J6AAM8_GALPY</name>
<dbReference type="AlphaFoldDB" id="A0A8J6AAM8"/>
<feature type="region of interest" description="Disordered" evidence="3">
    <location>
        <begin position="364"/>
        <end position="393"/>
    </location>
</feature>
<dbReference type="PRINTS" id="PR01217">
    <property type="entry name" value="PRICHEXTENSN"/>
</dbReference>
<comment type="caution">
    <text evidence="4">The sequence shown here is derived from an EMBL/GenBank/DDBJ whole genome shotgun (WGS) entry which is preliminary data.</text>
</comment>
<evidence type="ECO:0000256" key="1">
    <source>
        <dbReference type="ARBA" id="ARBA00006101"/>
    </source>
</evidence>
<dbReference type="InterPro" id="IPR040329">
    <property type="entry name" value="TAFA-5"/>
</dbReference>
<dbReference type="PANTHER" id="PTHR31878">
    <property type="entry name" value="CHEMOKINE-LIKE PROTEIN TAFA-5-RELATED"/>
    <property type="match status" value="1"/>
</dbReference>
<comment type="similarity">
    <text evidence="1">Belongs to the TAFA family.</text>
</comment>
<feature type="region of interest" description="Disordered" evidence="3">
    <location>
        <begin position="222"/>
        <end position="281"/>
    </location>
</feature>
<dbReference type="Proteomes" id="UP000700334">
    <property type="component" value="Unassembled WGS sequence"/>
</dbReference>
<evidence type="ECO:0000313" key="5">
    <source>
        <dbReference type="Proteomes" id="UP000700334"/>
    </source>
</evidence>
<evidence type="ECO:0000313" key="4">
    <source>
        <dbReference type="EMBL" id="KAG8517976.1"/>
    </source>
</evidence>
<feature type="compositionally biased region" description="Pro residues" evidence="3">
    <location>
        <begin position="1"/>
        <end position="34"/>
    </location>
</feature>
<gene>
    <name evidence="4" type="ORF">J0S82_011020</name>
</gene>